<dbReference type="RefSeq" id="WP_210659439.1">
    <property type="nucleotide sequence ID" value="NZ_JAGKQQ010000001.1"/>
</dbReference>
<comment type="caution">
    <text evidence="2">The sequence shown here is derived from an EMBL/GenBank/DDBJ whole genome shotgun (WGS) entry which is preliminary data.</text>
</comment>
<accession>A0ABS5C015</accession>
<evidence type="ECO:0000313" key="3">
    <source>
        <dbReference type="Proteomes" id="UP000676565"/>
    </source>
</evidence>
<dbReference type="PRINTS" id="PR01217">
    <property type="entry name" value="PRICHEXTENSN"/>
</dbReference>
<evidence type="ECO:0000313" key="2">
    <source>
        <dbReference type="EMBL" id="MBP3958977.1"/>
    </source>
</evidence>
<feature type="compositionally biased region" description="Pro residues" evidence="1">
    <location>
        <begin position="35"/>
        <end position="50"/>
    </location>
</feature>
<protein>
    <submittedName>
        <fullName evidence="2">Uncharacterized protein</fullName>
    </submittedName>
</protein>
<feature type="region of interest" description="Disordered" evidence="1">
    <location>
        <begin position="31"/>
        <end position="56"/>
    </location>
</feature>
<evidence type="ECO:0000256" key="1">
    <source>
        <dbReference type="SAM" id="MobiDB-lite"/>
    </source>
</evidence>
<gene>
    <name evidence="2" type="ORF">J8F10_27350</name>
</gene>
<name>A0ABS5C015_9BACT</name>
<dbReference type="Proteomes" id="UP000676565">
    <property type="component" value="Unassembled WGS sequence"/>
</dbReference>
<proteinExistence type="predicted"/>
<reference evidence="2 3" key="1">
    <citation type="submission" date="2021-04" db="EMBL/GenBank/DDBJ databases">
        <authorList>
            <person name="Ivanova A."/>
        </authorList>
    </citation>
    <scope>NUCLEOTIDE SEQUENCE [LARGE SCALE GENOMIC DNA]</scope>
    <source>
        <strain evidence="2 3">G18</strain>
    </source>
</reference>
<sequence>MATAPSPNDLTRQQLDELDALLQKMLMVPLAPTDAPAPPPPPMAQPPLPPSWRIDAPAPAPSLAHLAIDEPPASLKFEPPAPVLLAPVAKTPKPAPPISTPVPAPKSVPVPAPVVKVTPPPVPVTKSAPVPLQPKVHPLFPVPAPVALTPAPPMPPVPFVFLPLVALNGLFDNICGMFGPPGRLIRSGFVKNLLGFAGLGLIAYTILRVAQVQGWLSLPVVLPWPK</sequence>
<keyword evidence="3" id="KW-1185">Reference proteome</keyword>
<organism evidence="2 3">
    <name type="scientific">Gemmata palustris</name>
    <dbReference type="NCBI Taxonomy" id="2822762"/>
    <lineage>
        <taxon>Bacteria</taxon>
        <taxon>Pseudomonadati</taxon>
        <taxon>Planctomycetota</taxon>
        <taxon>Planctomycetia</taxon>
        <taxon>Gemmatales</taxon>
        <taxon>Gemmataceae</taxon>
        <taxon>Gemmata</taxon>
    </lineage>
</organism>
<dbReference type="EMBL" id="JAGKQQ010000001">
    <property type="protein sequence ID" value="MBP3958977.1"/>
    <property type="molecule type" value="Genomic_DNA"/>
</dbReference>